<dbReference type="GO" id="GO:0006298">
    <property type="term" value="P:mismatch repair"/>
    <property type="evidence" value="ECO:0007669"/>
    <property type="project" value="InterPro"/>
</dbReference>
<dbReference type="InterPro" id="IPR036890">
    <property type="entry name" value="HATPase_C_sf"/>
</dbReference>
<dbReference type="InterPro" id="IPR020568">
    <property type="entry name" value="Ribosomal_Su5_D2-typ_SF"/>
</dbReference>
<dbReference type="GO" id="GO:0032389">
    <property type="term" value="C:MutLalpha complex"/>
    <property type="evidence" value="ECO:0007669"/>
    <property type="project" value="TreeGrafter"/>
</dbReference>
<dbReference type="AlphaFoldDB" id="A0A0H2RES9"/>
<dbReference type="STRING" id="27342.A0A0H2RES9"/>
<dbReference type="SUPFAM" id="SSF54211">
    <property type="entry name" value="Ribosomal protein S5 domain 2-like"/>
    <property type="match status" value="1"/>
</dbReference>
<reference evidence="5 6" key="1">
    <citation type="submission" date="2015-04" db="EMBL/GenBank/DDBJ databases">
        <title>Complete genome sequence of Schizopora paradoxa KUC8140, a cosmopolitan wood degrader in East Asia.</title>
        <authorList>
            <consortium name="DOE Joint Genome Institute"/>
            <person name="Min B."/>
            <person name="Park H."/>
            <person name="Jang Y."/>
            <person name="Kim J.-J."/>
            <person name="Kim K.H."/>
            <person name="Pangilinan J."/>
            <person name="Lipzen A."/>
            <person name="Riley R."/>
            <person name="Grigoriev I.V."/>
            <person name="Spatafora J.W."/>
            <person name="Choi I.-G."/>
        </authorList>
    </citation>
    <scope>NUCLEOTIDE SEQUENCE [LARGE SCALE GENOMIC DNA]</scope>
    <source>
        <strain evidence="5 6">KUC8140</strain>
    </source>
</reference>
<dbReference type="GO" id="GO:0016887">
    <property type="term" value="F:ATP hydrolysis activity"/>
    <property type="evidence" value="ECO:0007669"/>
    <property type="project" value="InterPro"/>
</dbReference>
<sequence length="381" mass="40869">MAIRSLDASSIHALTSGQVVTSLASAVKELLENSLDAGATSIDIRLLGAHGTAGFSVADNGSGIPASEYDVVAKKHYTSKLTSFDDLSTVRTFGFRGEALASVCALAEKVTITTAVESDAPLATVLELDNAGNVTDRSKRVARQRGTTVQAINLFNPLPVRRKLFVSTAKRDFPKLLSLLTAYALVPCTQENRGVRLNVTSSTDSGSNSKTTTHIRTSGQPSLSSAISTLWGGKQLNELSPLQLDFSVDLSPSKSALKRQRDAESSSYPIDVKVRGFISNPAMHGSGRAQADRQYFYINGRPCSPVKIQKIVSEVFRSLSPSSSASSASYPVVVADFILPTDCMDINVSPDKRTILFHGEDVLVNALRVRERARNPLPTLI</sequence>
<feature type="region of interest" description="Disordered" evidence="3">
    <location>
        <begin position="199"/>
        <end position="220"/>
    </location>
</feature>
<dbReference type="Pfam" id="PF13589">
    <property type="entry name" value="HATPase_c_3"/>
    <property type="match status" value="1"/>
</dbReference>
<dbReference type="PANTHER" id="PTHR10073:SF52">
    <property type="entry name" value="MISMATCH REPAIR ENDONUCLEASE PMS2"/>
    <property type="match status" value="1"/>
</dbReference>
<organism evidence="5 6">
    <name type="scientific">Schizopora paradoxa</name>
    <dbReference type="NCBI Taxonomy" id="27342"/>
    <lineage>
        <taxon>Eukaryota</taxon>
        <taxon>Fungi</taxon>
        <taxon>Dikarya</taxon>
        <taxon>Basidiomycota</taxon>
        <taxon>Agaricomycotina</taxon>
        <taxon>Agaricomycetes</taxon>
        <taxon>Hymenochaetales</taxon>
        <taxon>Schizoporaceae</taxon>
        <taxon>Schizopora</taxon>
    </lineage>
</organism>
<keyword evidence="6" id="KW-1185">Reference proteome</keyword>
<comment type="similarity">
    <text evidence="1">Belongs to the DNA mismatch repair MutL/HexB family.</text>
</comment>
<dbReference type="NCBIfam" id="TIGR00585">
    <property type="entry name" value="mutl"/>
    <property type="match status" value="1"/>
</dbReference>
<protein>
    <recommendedName>
        <fullName evidence="4">DNA mismatch repair protein S5 domain-containing protein</fullName>
    </recommendedName>
</protein>
<dbReference type="CDD" id="cd03484">
    <property type="entry name" value="MutL_Trans_hPMS_2_like"/>
    <property type="match status" value="1"/>
</dbReference>
<dbReference type="InterPro" id="IPR013507">
    <property type="entry name" value="DNA_mismatch_S5_2-like"/>
</dbReference>
<dbReference type="GO" id="GO:0005524">
    <property type="term" value="F:ATP binding"/>
    <property type="evidence" value="ECO:0007669"/>
    <property type="project" value="InterPro"/>
</dbReference>
<dbReference type="PROSITE" id="PS00058">
    <property type="entry name" value="DNA_MISMATCH_REPAIR_1"/>
    <property type="match status" value="1"/>
</dbReference>
<evidence type="ECO:0000256" key="2">
    <source>
        <dbReference type="ARBA" id="ARBA00022763"/>
    </source>
</evidence>
<evidence type="ECO:0000256" key="1">
    <source>
        <dbReference type="ARBA" id="ARBA00006082"/>
    </source>
</evidence>
<keyword evidence="2" id="KW-0227">DNA damage</keyword>
<evidence type="ECO:0000313" key="6">
    <source>
        <dbReference type="Proteomes" id="UP000053477"/>
    </source>
</evidence>
<evidence type="ECO:0000259" key="4">
    <source>
        <dbReference type="SMART" id="SM01340"/>
    </source>
</evidence>
<dbReference type="Proteomes" id="UP000053477">
    <property type="component" value="Unassembled WGS sequence"/>
</dbReference>
<evidence type="ECO:0000256" key="3">
    <source>
        <dbReference type="SAM" id="MobiDB-lite"/>
    </source>
</evidence>
<dbReference type="InterPro" id="IPR038973">
    <property type="entry name" value="MutL/Mlh/Pms-like"/>
</dbReference>
<dbReference type="GO" id="GO:0030983">
    <property type="term" value="F:mismatched DNA binding"/>
    <property type="evidence" value="ECO:0007669"/>
    <property type="project" value="InterPro"/>
</dbReference>
<dbReference type="SUPFAM" id="SSF55874">
    <property type="entry name" value="ATPase domain of HSP90 chaperone/DNA topoisomerase II/histidine kinase"/>
    <property type="match status" value="1"/>
</dbReference>
<dbReference type="GO" id="GO:0140664">
    <property type="term" value="F:ATP-dependent DNA damage sensor activity"/>
    <property type="evidence" value="ECO:0007669"/>
    <property type="project" value="InterPro"/>
</dbReference>
<dbReference type="OrthoDB" id="10263226at2759"/>
<accession>A0A0H2RES9</accession>
<dbReference type="InterPro" id="IPR002099">
    <property type="entry name" value="MutL/Mlh/PMS"/>
</dbReference>
<dbReference type="Gene3D" id="3.30.565.10">
    <property type="entry name" value="Histidine kinase-like ATPase, C-terminal domain"/>
    <property type="match status" value="1"/>
</dbReference>
<evidence type="ECO:0000313" key="5">
    <source>
        <dbReference type="EMBL" id="KLO10375.1"/>
    </source>
</evidence>
<dbReference type="Pfam" id="PF01119">
    <property type="entry name" value="DNA_mis_repair"/>
    <property type="match status" value="1"/>
</dbReference>
<dbReference type="CDD" id="cd16926">
    <property type="entry name" value="HATPase_MutL-MLH-PMS-like"/>
    <property type="match status" value="1"/>
</dbReference>
<dbReference type="InterPro" id="IPR014762">
    <property type="entry name" value="DNA_mismatch_repair_CS"/>
</dbReference>
<proteinExistence type="inferred from homology"/>
<dbReference type="PANTHER" id="PTHR10073">
    <property type="entry name" value="DNA MISMATCH REPAIR PROTEIN MLH, PMS, MUTL"/>
    <property type="match status" value="1"/>
</dbReference>
<dbReference type="FunFam" id="3.30.565.10:FF:000017">
    <property type="entry name" value="PMS1 homolog 1, mismatch repair system component"/>
    <property type="match status" value="1"/>
</dbReference>
<dbReference type="InterPro" id="IPR014721">
    <property type="entry name" value="Ribsml_uS5_D2-typ_fold_subgr"/>
</dbReference>
<feature type="domain" description="DNA mismatch repair protein S5" evidence="4">
    <location>
        <begin position="227"/>
        <end position="368"/>
    </location>
</feature>
<dbReference type="Gene3D" id="3.30.230.10">
    <property type="match status" value="1"/>
</dbReference>
<dbReference type="InParanoid" id="A0A0H2RES9"/>
<gene>
    <name evidence="5" type="ORF">SCHPADRAFT_832609</name>
</gene>
<dbReference type="SMART" id="SM01340">
    <property type="entry name" value="DNA_mis_repair"/>
    <property type="match status" value="1"/>
</dbReference>
<name>A0A0H2RES9_9AGAM</name>
<dbReference type="GO" id="GO:0061982">
    <property type="term" value="P:meiosis I cell cycle process"/>
    <property type="evidence" value="ECO:0007669"/>
    <property type="project" value="UniProtKB-ARBA"/>
</dbReference>
<dbReference type="EMBL" id="KQ086028">
    <property type="protein sequence ID" value="KLO10375.1"/>
    <property type="molecule type" value="Genomic_DNA"/>
</dbReference>